<dbReference type="PANTHER" id="PTHR13017">
    <property type="entry name" value="5-FORMYLTETRAHYDROFOLATE CYCLO-LIGASE-RELATED"/>
    <property type="match status" value="1"/>
</dbReference>
<comment type="caution">
    <text evidence="1">The sequence shown here is derived from an EMBL/GenBank/DDBJ whole genome shotgun (WGS) entry which is preliminary data.</text>
</comment>
<organism evidence="1 2">
    <name type="scientific">Methanopyrus kandleri</name>
    <dbReference type="NCBI Taxonomy" id="2320"/>
    <lineage>
        <taxon>Archaea</taxon>
        <taxon>Methanobacteriati</taxon>
        <taxon>Methanobacteriota</taxon>
        <taxon>Methanomada group</taxon>
        <taxon>Methanopyri</taxon>
        <taxon>Methanopyrales</taxon>
        <taxon>Methanopyraceae</taxon>
        <taxon>Methanopyrus</taxon>
    </lineage>
</organism>
<protein>
    <submittedName>
        <fullName evidence="1">5-formyltetrahydrofolate cyclo-ligase</fullName>
    </submittedName>
</protein>
<dbReference type="Pfam" id="PF01812">
    <property type="entry name" value="5-FTHF_cyc-lig"/>
    <property type="match status" value="1"/>
</dbReference>
<dbReference type="OMA" id="KTVYMAV"/>
<dbReference type="InterPro" id="IPR024185">
    <property type="entry name" value="FTHF_cligase-like_sf"/>
</dbReference>
<dbReference type="AlphaFoldDB" id="A0A832TDV2"/>
<dbReference type="GO" id="GO:0005737">
    <property type="term" value="C:cytoplasm"/>
    <property type="evidence" value="ECO:0007669"/>
    <property type="project" value="TreeGrafter"/>
</dbReference>
<accession>A0A832TDV2</accession>
<dbReference type="GO" id="GO:0016874">
    <property type="term" value="F:ligase activity"/>
    <property type="evidence" value="ECO:0007669"/>
    <property type="project" value="UniProtKB-KW"/>
</dbReference>
<dbReference type="Proteomes" id="UP000619545">
    <property type="component" value="Unassembled WGS sequence"/>
</dbReference>
<evidence type="ECO:0000313" key="1">
    <source>
        <dbReference type="EMBL" id="HII71078.1"/>
    </source>
</evidence>
<keyword evidence="1" id="KW-0436">Ligase</keyword>
<dbReference type="Gene3D" id="3.40.50.10420">
    <property type="entry name" value="NagB/RpiA/CoA transferase-like"/>
    <property type="match status" value="1"/>
</dbReference>
<sequence>MTSTEKARIRRMVWEELEESGEAAPPFPVEGRIPNFKGALVAARRLTSTPEYEEAEVVKVNPDSPQRPVRERALRDGKILIMPTPRLKRGFLVVKNPKDPRRASTIRGAFQEGELTMPDELPAVDLVVAGSVAVAPDGARVGKGGGYFDLEWGILAQLDLVDEDTPIHTTVHDIQVLPPGEIPMEEHDVPVDVIHTPTGTTECVRRYEKPGGLLEDRIDEKIREIRWLREYVSAGST</sequence>
<dbReference type="InterPro" id="IPR002698">
    <property type="entry name" value="FTHF_cligase"/>
</dbReference>
<proteinExistence type="predicted"/>
<dbReference type="GeneID" id="1478200"/>
<dbReference type="InterPro" id="IPR037171">
    <property type="entry name" value="NagB/RpiA_transferase-like"/>
</dbReference>
<name>A0A832TDV2_9EURY</name>
<reference evidence="1" key="1">
    <citation type="journal article" date="2020" name="bioRxiv">
        <title>A rank-normalized archaeal taxonomy based on genome phylogeny resolves widespread incomplete and uneven classifications.</title>
        <authorList>
            <person name="Rinke C."/>
            <person name="Chuvochina M."/>
            <person name="Mussig A.J."/>
            <person name="Chaumeil P.-A."/>
            <person name="Waite D.W."/>
            <person name="Whitman W.B."/>
            <person name="Parks D.H."/>
            <person name="Hugenholtz P."/>
        </authorList>
    </citation>
    <scope>NUCLEOTIDE SEQUENCE</scope>
    <source>
        <strain evidence="1">UBA8853</strain>
    </source>
</reference>
<dbReference type="EMBL" id="DUJS01000005">
    <property type="protein sequence ID" value="HII71078.1"/>
    <property type="molecule type" value="Genomic_DNA"/>
</dbReference>
<evidence type="ECO:0000313" key="2">
    <source>
        <dbReference type="Proteomes" id="UP000619545"/>
    </source>
</evidence>
<dbReference type="RefSeq" id="WP_011019973.1">
    <property type="nucleotide sequence ID" value="NZ_DUJS01000005.1"/>
</dbReference>
<dbReference type="SUPFAM" id="SSF100950">
    <property type="entry name" value="NagB/RpiA/CoA transferase-like"/>
    <property type="match status" value="1"/>
</dbReference>
<gene>
    <name evidence="1" type="ORF">HA336_07605</name>
</gene>
<dbReference type="PANTHER" id="PTHR13017:SF0">
    <property type="entry name" value="METHENYLTETRAHYDROFOLATE SYNTHASE DOMAIN-CONTAINING PROTEIN"/>
    <property type="match status" value="1"/>
</dbReference>